<sequence>MKGKLLAWLLLMILSSFALTNSSFHLEHHQRDVNLSRPILRGQETIHGVLGTVRLNGSEKDYERSNKEQEDLVVLEKGKKGKTGVYGGATATHRPGQEKSSATPASCLTANTMLPVIFSLVFTLSFKLV</sequence>
<accession>A0A2P6RVC2</accession>
<gene>
    <name evidence="3" type="ORF">RchiOBHm_Chr2g0132511</name>
</gene>
<proteinExistence type="predicted"/>
<dbReference type="EMBL" id="PDCK01000040">
    <property type="protein sequence ID" value="PRQ50377.1"/>
    <property type="molecule type" value="Genomic_DNA"/>
</dbReference>
<protein>
    <recommendedName>
        <fullName evidence="5">Transmembrane protein</fullName>
    </recommendedName>
</protein>
<comment type="caution">
    <text evidence="3">The sequence shown here is derived from an EMBL/GenBank/DDBJ whole genome shotgun (WGS) entry which is preliminary data.</text>
</comment>
<dbReference type="Gramene" id="PRQ50377">
    <property type="protein sequence ID" value="PRQ50377"/>
    <property type="gene ID" value="RchiOBHm_Chr2g0132511"/>
</dbReference>
<reference evidence="3 4" key="1">
    <citation type="journal article" date="2018" name="Nat. Genet.">
        <title>The Rosa genome provides new insights in the design of modern roses.</title>
        <authorList>
            <person name="Bendahmane M."/>
        </authorList>
    </citation>
    <scope>NUCLEOTIDE SEQUENCE [LARGE SCALE GENOMIC DNA]</scope>
    <source>
        <strain evidence="4">cv. Old Blush</strain>
    </source>
</reference>
<keyword evidence="4" id="KW-1185">Reference proteome</keyword>
<evidence type="ECO:0008006" key="5">
    <source>
        <dbReference type="Google" id="ProtNLM"/>
    </source>
</evidence>
<keyword evidence="2" id="KW-0732">Signal</keyword>
<name>A0A2P6RVC2_ROSCH</name>
<feature type="chain" id="PRO_5015146644" description="Transmembrane protein" evidence="2">
    <location>
        <begin position="19"/>
        <end position="129"/>
    </location>
</feature>
<feature type="signal peptide" evidence="2">
    <location>
        <begin position="1"/>
        <end position="18"/>
    </location>
</feature>
<feature type="region of interest" description="Disordered" evidence="1">
    <location>
        <begin position="84"/>
        <end position="103"/>
    </location>
</feature>
<evidence type="ECO:0000313" key="4">
    <source>
        <dbReference type="Proteomes" id="UP000238479"/>
    </source>
</evidence>
<evidence type="ECO:0000256" key="1">
    <source>
        <dbReference type="SAM" id="MobiDB-lite"/>
    </source>
</evidence>
<organism evidence="3 4">
    <name type="scientific">Rosa chinensis</name>
    <name type="common">China rose</name>
    <dbReference type="NCBI Taxonomy" id="74649"/>
    <lineage>
        <taxon>Eukaryota</taxon>
        <taxon>Viridiplantae</taxon>
        <taxon>Streptophyta</taxon>
        <taxon>Embryophyta</taxon>
        <taxon>Tracheophyta</taxon>
        <taxon>Spermatophyta</taxon>
        <taxon>Magnoliopsida</taxon>
        <taxon>eudicotyledons</taxon>
        <taxon>Gunneridae</taxon>
        <taxon>Pentapetalae</taxon>
        <taxon>rosids</taxon>
        <taxon>fabids</taxon>
        <taxon>Rosales</taxon>
        <taxon>Rosaceae</taxon>
        <taxon>Rosoideae</taxon>
        <taxon>Rosoideae incertae sedis</taxon>
        <taxon>Rosa</taxon>
    </lineage>
</organism>
<dbReference type="Proteomes" id="UP000238479">
    <property type="component" value="Chromosome 2"/>
</dbReference>
<dbReference type="AlphaFoldDB" id="A0A2P6RVC2"/>
<evidence type="ECO:0000313" key="3">
    <source>
        <dbReference type="EMBL" id="PRQ50377.1"/>
    </source>
</evidence>
<evidence type="ECO:0000256" key="2">
    <source>
        <dbReference type="SAM" id="SignalP"/>
    </source>
</evidence>